<keyword evidence="8 12" id="KW-1133">Transmembrane helix</keyword>
<evidence type="ECO:0000256" key="7">
    <source>
        <dbReference type="ARBA" id="ARBA00022949"/>
    </source>
</evidence>
<proteinExistence type="inferred from homology"/>
<dbReference type="PANTHER" id="PTHR11893:SF20">
    <property type="entry name" value="INNEXIN-3"/>
    <property type="match status" value="1"/>
</dbReference>
<evidence type="ECO:0000256" key="4">
    <source>
        <dbReference type="ARBA" id="ARBA00022475"/>
    </source>
</evidence>
<keyword evidence="3 12" id="KW-0813">Transport</keyword>
<feature type="transmembrane region" description="Helical" evidence="12">
    <location>
        <begin position="187"/>
        <end position="212"/>
    </location>
</feature>
<dbReference type="WBParaSite" id="SSTP_0000669300.1">
    <property type="protein sequence ID" value="SSTP_0000669300.1"/>
    <property type="gene ID" value="SSTP_0000669300"/>
</dbReference>
<comment type="subcellular location">
    <subcellularLocation>
        <location evidence="1">Cell junction</location>
        <location evidence="1">Gap junction</location>
    </subcellularLocation>
    <subcellularLocation>
        <location evidence="2 12">Cell membrane</location>
        <topology evidence="2 12">Multi-pass membrane protein</topology>
    </subcellularLocation>
</comment>
<evidence type="ECO:0000313" key="15">
    <source>
        <dbReference type="WBParaSite" id="SSTP_0000669300.1"/>
    </source>
</evidence>
<evidence type="ECO:0000256" key="13">
    <source>
        <dbReference type="SAM" id="MobiDB-lite"/>
    </source>
</evidence>
<dbReference type="PROSITE" id="PS51013">
    <property type="entry name" value="PANNEXIN"/>
    <property type="match status" value="1"/>
</dbReference>
<dbReference type="InterPro" id="IPR000990">
    <property type="entry name" value="Innexin"/>
</dbReference>
<dbReference type="Pfam" id="PF00876">
    <property type="entry name" value="Innexin"/>
    <property type="match status" value="1"/>
</dbReference>
<accession>A0A0K0EB22</accession>
<dbReference type="PRINTS" id="PR01262">
    <property type="entry name" value="INNEXIN"/>
</dbReference>
<comment type="similarity">
    <text evidence="12">Belongs to the pannexin family.</text>
</comment>
<dbReference type="GO" id="GO:0005243">
    <property type="term" value="F:gap junction channel activity"/>
    <property type="evidence" value="ECO:0007669"/>
    <property type="project" value="TreeGrafter"/>
</dbReference>
<dbReference type="GO" id="GO:0034220">
    <property type="term" value="P:monoatomic ion transmembrane transport"/>
    <property type="evidence" value="ECO:0007669"/>
    <property type="project" value="UniProtKB-KW"/>
</dbReference>
<dbReference type="PANTHER" id="PTHR11893">
    <property type="entry name" value="INNEXIN"/>
    <property type="match status" value="1"/>
</dbReference>
<protein>
    <recommendedName>
        <fullName evidence="12">Innexin</fullName>
    </recommendedName>
</protein>
<keyword evidence="5 12" id="KW-0812">Transmembrane</keyword>
<evidence type="ECO:0000256" key="10">
    <source>
        <dbReference type="ARBA" id="ARBA00023136"/>
    </source>
</evidence>
<evidence type="ECO:0000256" key="9">
    <source>
        <dbReference type="ARBA" id="ARBA00023065"/>
    </source>
</evidence>
<evidence type="ECO:0000256" key="6">
    <source>
        <dbReference type="ARBA" id="ARBA00022868"/>
    </source>
</evidence>
<keyword evidence="9 12" id="KW-0406">Ion transport</keyword>
<keyword evidence="14" id="KW-1185">Reference proteome</keyword>
<sequence length="437" mass="51320">MLSVPFLEDLMRRWFKPQTFDDPIDRLNYFLTASILAFFAIMVSAKQYVGTPIQCWVPMEFKGGWEEYAEDYCFIQNTFYVPFEKQIPDNFGDRQEAEIGYYQWVPIVLALQAVMFFIPNWIWKRLHCQSGIDLDTVVSEARALRGCRPSVREQDCIKLKEYISDCLGIHDNHRPIRIGCMRVGKNLGSYVTVLYLLVKLFYLINICLQFYILNSFLGNNYTLWGFDAIKDLVTGEEWKDSAVFPRVTLCDFKVRRLANIHRYTVQCVLMINMFNEKIYLFIWFWFLFVAISTVLNFFYCCFQFIPAYSRENNVKTLLKHLVSPNNVGEFKKSIKYFTHNALKPDGFLVLRFLEGHAGAIIAREIAHKLYEDFVRNQAELHRNIGCNHDYTENPMLRKGPGNTKIEPSNFPYDDRKVTDPLMQLDYGFQDPSKPKDI</sequence>
<evidence type="ECO:0000256" key="2">
    <source>
        <dbReference type="ARBA" id="ARBA00004651"/>
    </source>
</evidence>
<dbReference type="WBParaSite" id="TCONS_00016402.p1">
    <property type="protein sequence ID" value="TCONS_00016402.p1"/>
    <property type="gene ID" value="XLOC_010999"/>
</dbReference>
<reference evidence="15" key="1">
    <citation type="submission" date="2015-08" db="UniProtKB">
        <authorList>
            <consortium name="WormBaseParasite"/>
        </authorList>
    </citation>
    <scope>IDENTIFICATION</scope>
</reference>
<evidence type="ECO:0000256" key="11">
    <source>
        <dbReference type="ARBA" id="ARBA00023303"/>
    </source>
</evidence>
<keyword evidence="6" id="KW-0303">Gap junction</keyword>
<comment type="caution">
    <text evidence="12">Lacks conserved residue(s) required for the propagation of feature annotation.</text>
</comment>
<dbReference type="GO" id="GO:0005921">
    <property type="term" value="C:gap junction"/>
    <property type="evidence" value="ECO:0007669"/>
    <property type="project" value="UniProtKB-SubCell"/>
</dbReference>
<name>A0A0K0EB22_STRER</name>
<comment type="function">
    <text evidence="12">Structural component of the gap junctions.</text>
</comment>
<dbReference type="GO" id="GO:0005886">
    <property type="term" value="C:plasma membrane"/>
    <property type="evidence" value="ECO:0007669"/>
    <property type="project" value="UniProtKB-SubCell"/>
</dbReference>
<keyword evidence="7" id="KW-0965">Cell junction</keyword>
<dbReference type="Proteomes" id="UP000035681">
    <property type="component" value="Unplaced"/>
</dbReference>
<evidence type="ECO:0000256" key="5">
    <source>
        <dbReference type="ARBA" id="ARBA00022692"/>
    </source>
</evidence>
<keyword evidence="11 12" id="KW-0407">Ion channel</keyword>
<feature type="transmembrane region" description="Helical" evidence="12">
    <location>
        <begin position="101"/>
        <end position="123"/>
    </location>
</feature>
<feature type="transmembrane region" description="Helical" evidence="12">
    <location>
        <begin position="278"/>
        <end position="302"/>
    </location>
</feature>
<dbReference type="AlphaFoldDB" id="A0A0K0EB22"/>
<keyword evidence="10 12" id="KW-0472">Membrane</keyword>
<evidence type="ECO:0000256" key="1">
    <source>
        <dbReference type="ARBA" id="ARBA00004610"/>
    </source>
</evidence>
<evidence type="ECO:0000256" key="3">
    <source>
        <dbReference type="ARBA" id="ARBA00022448"/>
    </source>
</evidence>
<evidence type="ECO:0000256" key="12">
    <source>
        <dbReference type="RuleBase" id="RU010713"/>
    </source>
</evidence>
<evidence type="ECO:0000256" key="8">
    <source>
        <dbReference type="ARBA" id="ARBA00022989"/>
    </source>
</evidence>
<keyword evidence="4" id="KW-1003">Cell membrane</keyword>
<feature type="region of interest" description="Disordered" evidence="13">
    <location>
        <begin position="391"/>
        <end position="412"/>
    </location>
</feature>
<evidence type="ECO:0000313" key="14">
    <source>
        <dbReference type="Proteomes" id="UP000035681"/>
    </source>
</evidence>
<gene>
    <name evidence="12" type="primary">inx</name>
</gene>
<organism evidence="15">
    <name type="scientific">Strongyloides stercoralis</name>
    <name type="common">Threadworm</name>
    <dbReference type="NCBI Taxonomy" id="6248"/>
    <lineage>
        <taxon>Eukaryota</taxon>
        <taxon>Metazoa</taxon>
        <taxon>Ecdysozoa</taxon>
        <taxon>Nematoda</taxon>
        <taxon>Chromadorea</taxon>
        <taxon>Rhabditida</taxon>
        <taxon>Tylenchina</taxon>
        <taxon>Panagrolaimomorpha</taxon>
        <taxon>Strongyloidoidea</taxon>
        <taxon>Strongyloididae</taxon>
        <taxon>Strongyloides</taxon>
    </lineage>
</organism>